<evidence type="ECO:0000313" key="3">
    <source>
        <dbReference type="Proteomes" id="UP001201873"/>
    </source>
</evidence>
<accession>A0ABT0K4P3</accession>
<dbReference type="Proteomes" id="UP001201873">
    <property type="component" value="Unassembled WGS sequence"/>
</dbReference>
<dbReference type="RefSeq" id="WP_248813430.1">
    <property type="nucleotide sequence ID" value="NZ_JALKFT010000042.1"/>
</dbReference>
<dbReference type="EMBL" id="JALKFT010000042">
    <property type="protein sequence ID" value="MCK9878728.1"/>
    <property type="molecule type" value="Genomic_DNA"/>
</dbReference>
<dbReference type="SUPFAM" id="SSF54427">
    <property type="entry name" value="NTF2-like"/>
    <property type="match status" value="1"/>
</dbReference>
<evidence type="ECO:0000259" key="1">
    <source>
        <dbReference type="Pfam" id="PF13577"/>
    </source>
</evidence>
<feature type="domain" description="SnoaL-like" evidence="1">
    <location>
        <begin position="16"/>
        <end position="143"/>
    </location>
</feature>
<reference evidence="2 3" key="1">
    <citation type="submission" date="2022-04" db="EMBL/GenBank/DDBJ databases">
        <title>Genome diversity in the genus Frankia.</title>
        <authorList>
            <person name="Carlos-Shanley C."/>
            <person name="Hahn D."/>
        </authorList>
    </citation>
    <scope>NUCLEOTIDE SEQUENCE [LARGE SCALE GENOMIC DNA]</scope>
    <source>
        <strain evidence="2 3">Ag45/Mut15</strain>
    </source>
</reference>
<name>A0ABT0K4P3_9ACTN</name>
<dbReference type="InterPro" id="IPR032710">
    <property type="entry name" value="NTF2-like_dom_sf"/>
</dbReference>
<sequence length="170" mass="18537">MVATDDLAALEARLRAVEDELAIRRLILSYGPAADAGLATLAASVWQEDGLYDWDANGAPHVGQAGVEAMLLTEPHQTLTKEGVGHIATPPLIELDGDEATALTYSQIIRLDAESGRFYLWRLSAVRWDLVREGGSWAVKRRTNRLLDNTAAGRELFGATLKELRGVDAR</sequence>
<gene>
    <name evidence="2" type="ORF">MXD59_23695</name>
</gene>
<dbReference type="Pfam" id="PF13577">
    <property type="entry name" value="SnoaL_4"/>
    <property type="match status" value="1"/>
</dbReference>
<keyword evidence="3" id="KW-1185">Reference proteome</keyword>
<dbReference type="Gene3D" id="3.10.450.50">
    <property type="match status" value="1"/>
</dbReference>
<dbReference type="InterPro" id="IPR037401">
    <property type="entry name" value="SnoaL-like"/>
</dbReference>
<protein>
    <submittedName>
        <fullName evidence="2">Nuclear transport factor 2 family protein</fullName>
    </submittedName>
</protein>
<comment type="caution">
    <text evidence="2">The sequence shown here is derived from an EMBL/GenBank/DDBJ whole genome shotgun (WGS) entry which is preliminary data.</text>
</comment>
<organism evidence="2 3">
    <name type="scientific">Frankia umida</name>
    <dbReference type="NCBI Taxonomy" id="573489"/>
    <lineage>
        <taxon>Bacteria</taxon>
        <taxon>Bacillati</taxon>
        <taxon>Actinomycetota</taxon>
        <taxon>Actinomycetes</taxon>
        <taxon>Frankiales</taxon>
        <taxon>Frankiaceae</taxon>
        <taxon>Frankia</taxon>
    </lineage>
</organism>
<proteinExistence type="predicted"/>
<evidence type="ECO:0000313" key="2">
    <source>
        <dbReference type="EMBL" id="MCK9878728.1"/>
    </source>
</evidence>